<evidence type="ECO:0000256" key="1">
    <source>
        <dbReference type="ARBA" id="ARBA00022737"/>
    </source>
</evidence>
<dbReference type="Pfam" id="PF13041">
    <property type="entry name" value="PPR_2"/>
    <property type="match status" value="2"/>
</dbReference>
<dbReference type="PANTHER" id="PTHR47926:SF420">
    <property type="entry name" value="REPEAT-CONTAINING PROTEIN, PUTATIVE-RELATED"/>
    <property type="match status" value="1"/>
</dbReference>
<dbReference type="InterPro" id="IPR011990">
    <property type="entry name" value="TPR-like_helical_dom_sf"/>
</dbReference>
<dbReference type="Gene3D" id="1.25.40.10">
    <property type="entry name" value="Tetratricopeptide repeat domain"/>
    <property type="match status" value="3"/>
</dbReference>
<evidence type="ECO:0000259" key="3">
    <source>
        <dbReference type="Pfam" id="PF14432"/>
    </source>
</evidence>
<evidence type="ECO:0000313" key="4">
    <source>
        <dbReference type="EMBL" id="KAG0466382.1"/>
    </source>
</evidence>
<dbReference type="EMBL" id="JADCNL010000009">
    <property type="protein sequence ID" value="KAG0466382.1"/>
    <property type="molecule type" value="Genomic_DNA"/>
</dbReference>
<keyword evidence="1" id="KW-0677">Repeat</keyword>
<keyword evidence="5" id="KW-1185">Reference proteome</keyword>
<dbReference type="Proteomes" id="UP000636800">
    <property type="component" value="Unassembled WGS sequence"/>
</dbReference>
<feature type="repeat" description="PPR" evidence="2">
    <location>
        <begin position="142"/>
        <end position="176"/>
    </location>
</feature>
<dbReference type="AlphaFoldDB" id="A0A835QBW5"/>
<dbReference type="InterPro" id="IPR002885">
    <property type="entry name" value="PPR_rpt"/>
</dbReference>
<dbReference type="NCBIfam" id="TIGR00756">
    <property type="entry name" value="PPR"/>
    <property type="match status" value="5"/>
</dbReference>
<dbReference type="GO" id="GO:0009451">
    <property type="term" value="P:RNA modification"/>
    <property type="evidence" value="ECO:0007669"/>
    <property type="project" value="InterPro"/>
</dbReference>
<dbReference type="FunFam" id="1.25.40.10:FF:000031">
    <property type="entry name" value="Pentatricopeptide repeat-containing protein mitochondrial"/>
    <property type="match status" value="1"/>
</dbReference>
<dbReference type="Pfam" id="PF14432">
    <property type="entry name" value="DYW_deaminase"/>
    <property type="match status" value="1"/>
</dbReference>
<organism evidence="4 5">
    <name type="scientific">Vanilla planifolia</name>
    <name type="common">Vanilla</name>
    <dbReference type="NCBI Taxonomy" id="51239"/>
    <lineage>
        <taxon>Eukaryota</taxon>
        <taxon>Viridiplantae</taxon>
        <taxon>Streptophyta</taxon>
        <taxon>Embryophyta</taxon>
        <taxon>Tracheophyta</taxon>
        <taxon>Spermatophyta</taxon>
        <taxon>Magnoliopsida</taxon>
        <taxon>Liliopsida</taxon>
        <taxon>Asparagales</taxon>
        <taxon>Orchidaceae</taxon>
        <taxon>Vanilloideae</taxon>
        <taxon>Vanilleae</taxon>
        <taxon>Vanilla</taxon>
    </lineage>
</organism>
<accession>A0A835QBW5</accession>
<name>A0A835QBW5_VANPL</name>
<gene>
    <name evidence="4" type="ORF">HPP92_017962</name>
</gene>
<sequence length="646" mass="73056">MNRFSRHFRPKLYPRGWLLYRPFSTSSNNPHLHHQTSKPSPNQLVDSFTRLCLHGPLADALAVLDSLESRSLHAADPVDYLHLIKLCISAGDADAGRLVHRHLASGGRFPMLFLSNSLLGMYVRFGLVQDAWKLFDGLPQRNVVSWTTMISALIDLELKKDALELFAFMLRDGIRPNMFTFSSVLRGCDSLRTLKAVHCCVFNHGFNTDVFVRSSLIDVYFSNGDSESGYLVFDEMSTWDPVVWNSVIGGFAQFGHGCKALELFRRMKRAGFLAEQATLTSALRACTGMVYLEMGQQIHVHVLKYETDLILNNALLDLYCKSGTLEEAESIFQRMPEKDVISWSTMISGLAQSGRGLEALKLFKLMKAQGPKPNYITIVGVLFACSHAGLVEDGRYYFRSMKQLFDIEPGSEHYGCMVDLLGRAGKLDEALKLIHEMKLKPDAIIWRTLLGACRVHKNPTLAEYVADEILKLEPGDEGCYILLSNIYADAKQWSDVAQVRNVMRGRGIRKEPGRSWMELGKETHVFIAGDFSHPQMEGIKLELERLIRRTSDLGYAPDTDYVLHDLGREQKEESLWYHGEKMAIAFGMMNSTQGKPIRIMKNLRICGDCHAFAKLVSRTEGKMIVIRDPVRFHHFCEGTCSCGDYW</sequence>
<dbReference type="GO" id="GO:0008270">
    <property type="term" value="F:zinc ion binding"/>
    <property type="evidence" value="ECO:0007669"/>
    <property type="project" value="InterPro"/>
</dbReference>
<feature type="repeat" description="PPR" evidence="2">
    <location>
        <begin position="339"/>
        <end position="373"/>
    </location>
</feature>
<dbReference type="Pfam" id="PF01535">
    <property type="entry name" value="PPR"/>
    <property type="match status" value="3"/>
</dbReference>
<feature type="domain" description="DYW" evidence="3">
    <location>
        <begin position="554"/>
        <end position="646"/>
    </location>
</feature>
<reference evidence="4 5" key="1">
    <citation type="journal article" date="2020" name="Nat. Food">
        <title>A phased Vanilla planifolia genome enables genetic improvement of flavour and production.</title>
        <authorList>
            <person name="Hasing T."/>
            <person name="Tang H."/>
            <person name="Brym M."/>
            <person name="Khazi F."/>
            <person name="Huang T."/>
            <person name="Chambers A.H."/>
        </authorList>
    </citation>
    <scope>NUCLEOTIDE SEQUENCE [LARGE SCALE GENOMIC DNA]</scope>
    <source>
        <tissue evidence="4">Leaf</tissue>
    </source>
</reference>
<dbReference type="Pfam" id="PF20431">
    <property type="entry name" value="E_motif"/>
    <property type="match status" value="1"/>
</dbReference>
<proteinExistence type="predicted"/>
<protein>
    <recommendedName>
        <fullName evidence="3">DYW domain-containing protein</fullName>
    </recommendedName>
</protein>
<dbReference type="FunFam" id="1.25.40.10:FF:000366">
    <property type="entry name" value="Pentatricopeptide (PPR) repeat-containing protein"/>
    <property type="match status" value="1"/>
</dbReference>
<dbReference type="InterPro" id="IPR032867">
    <property type="entry name" value="DYW_dom"/>
</dbReference>
<feature type="repeat" description="PPR" evidence="2">
    <location>
        <begin position="308"/>
        <end position="338"/>
    </location>
</feature>
<dbReference type="PANTHER" id="PTHR47926">
    <property type="entry name" value="PENTATRICOPEPTIDE REPEAT-CONTAINING PROTEIN"/>
    <property type="match status" value="1"/>
</dbReference>
<dbReference type="GO" id="GO:0003723">
    <property type="term" value="F:RNA binding"/>
    <property type="evidence" value="ECO:0007669"/>
    <property type="project" value="InterPro"/>
</dbReference>
<feature type="repeat" description="PPR" evidence="2">
    <location>
        <begin position="410"/>
        <end position="440"/>
    </location>
</feature>
<evidence type="ECO:0000256" key="2">
    <source>
        <dbReference type="PROSITE-ProRule" id="PRU00708"/>
    </source>
</evidence>
<evidence type="ECO:0000313" key="5">
    <source>
        <dbReference type="Proteomes" id="UP000636800"/>
    </source>
</evidence>
<dbReference type="InterPro" id="IPR046848">
    <property type="entry name" value="E_motif"/>
</dbReference>
<dbReference type="PROSITE" id="PS51375">
    <property type="entry name" value="PPR"/>
    <property type="match status" value="5"/>
</dbReference>
<comment type="caution">
    <text evidence="4">The sequence shown here is derived from an EMBL/GenBank/DDBJ whole genome shotgun (WGS) entry which is preliminary data.</text>
</comment>
<feature type="repeat" description="PPR" evidence="2">
    <location>
        <begin position="240"/>
        <end position="274"/>
    </location>
</feature>
<dbReference type="InterPro" id="IPR046960">
    <property type="entry name" value="PPR_At4g14850-like_plant"/>
</dbReference>
<dbReference type="FunFam" id="1.25.40.10:FF:000381">
    <property type="entry name" value="Pentatricopeptide repeat-containing protein"/>
    <property type="match status" value="1"/>
</dbReference>